<dbReference type="Gene3D" id="1.10.510.10">
    <property type="entry name" value="Transferase(Phosphotransferase) domain 1"/>
    <property type="match status" value="1"/>
</dbReference>
<sequence length="333" mass="37141">MQVSSSDGVPFKLCGMMSGPSDGKLGYYQILTEDGTTKYLAVVCRNPTSPDFRGEKLGFSTVPAGDWNVGRLSEATDTGKLFLDSVERQTLASVEMAWHPKHLEYASLGEASFGGEELQCHGQLNSTIHQTSPLHPNGVIANLDWSPEDIYGISRETEIYSRVEGHNIGPRFLAHITENQERVIGYVVERVPGRHATVDDLEPCRQVLSKLHALGIVHGSLSPGSFIMADDGRVVLHGFGGSYLADDEAAFTKEMSALEDVLRYGSVRRFYKFDQHLMDEIAAINKRDDGVHRVVFRQAERKGRIDITAEEHRRLLLESRANKGFWRPVPDWD</sequence>
<dbReference type="Proteomes" id="UP001219355">
    <property type="component" value="Chromosome 3"/>
</dbReference>
<dbReference type="AlphaFoldDB" id="A0AAF0DIW5"/>
<organism evidence="1 2">
    <name type="scientific">Emydomyces testavorans</name>
    <dbReference type="NCBI Taxonomy" id="2070801"/>
    <lineage>
        <taxon>Eukaryota</taxon>
        <taxon>Fungi</taxon>
        <taxon>Dikarya</taxon>
        <taxon>Ascomycota</taxon>
        <taxon>Pezizomycotina</taxon>
        <taxon>Eurotiomycetes</taxon>
        <taxon>Eurotiomycetidae</taxon>
        <taxon>Onygenales</taxon>
        <taxon>Nannizziopsiaceae</taxon>
        <taxon>Emydomyces</taxon>
    </lineage>
</organism>
<evidence type="ECO:0000313" key="2">
    <source>
        <dbReference type="Proteomes" id="UP001219355"/>
    </source>
</evidence>
<accession>A0AAF0DIW5</accession>
<evidence type="ECO:0000313" key="1">
    <source>
        <dbReference type="EMBL" id="WEW59163.1"/>
    </source>
</evidence>
<dbReference type="InterPro" id="IPR011009">
    <property type="entry name" value="Kinase-like_dom_sf"/>
</dbReference>
<proteinExistence type="predicted"/>
<name>A0AAF0DIW5_9EURO</name>
<gene>
    <name evidence="1" type="ORF">PRK78_004632</name>
</gene>
<protein>
    <recommendedName>
        <fullName evidence="3">Aminoglycoside phosphotransferase domain-containing protein</fullName>
    </recommendedName>
</protein>
<dbReference type="EMBL" id="CP120629">
    <property type="protein sequence ID" value="WEW59163.1"/>
    <property type="molecule type" value="Genomic_DNA"/>
</dbReference>
<evidence type="ECO:0008006" key="3">
    <source>
        <dbReference type="Google" id="ProtNLM"/>
    </source>
</evidence>
<dbReference type="SUPFAM" id="SSF56112">
    <property type="entry name" value="Protein kinase-like (PK-like)"/>
    <property type="match status" value="1"/>
</dbReference>
<reference evidence="1" key="1">
    <citation type="submission" date="2023-03" db="EMBL/GenBank/DDBJ databases">
        <title>Emydomyces testavorans Genome Sequence.</title>
        <authorList>
            <person name="Hoyer L."/>
        </authorList>
    </citation>
    <scope>NUCLEOTIDE SEQUENCE</scope>
    <source>
        <strain evidence="1">16-2883</strain>
    </source>
</reference>
<keyword evidence="2" id="KW-1185">Reference proteome</keyword>